<dbReference type="PIRSF" id="PIRSF001221">
    <property type="entry name" value="Amidase_fungi"/>
    <property type="match status" value="1"/>
</dbReference>
<keyword evidence="9" id="KW-1185">Reference proteome</keyword>
<protein>
    <recommendedName>
        <fullName evidence="3">amidase</fullName>
        <ecNumber evidence="3">3.5.1.4</ecNumber>
    </recommendedName>
</protein>
<evidence type="ECO:0000256" key="6">
    <source>
        <dbReference type="PIRSR" id="PIRSR001221-2"/>
    </source>
</evidence>
<dbReference type="PANTHER" id="PTHR46072:SF3">
    <property type="entry name" value="AMIDASE"/>
    <property type="match status" value="1"/>
</dbReference>
<feature type="binding site" evidence="6">
    <location>
        <position position="182"/>
    </location>
    <ligand>
        <name>substrate</name>
    </ligand>
</feature>
<comment type="caution">
    <text evidence="8">The sequence shown here is derived from an EMBL/GenBank/DDBJ whole genome shotgun (WGS) entry which is preliminary data.</text>
</comment>
<evidence type="ECO:0000256" key="2">
    <source>
        <dbReference type="ARBA" id="ARBA00009199"/>
    </source>
</evidence>
<dbReference type="PANTHER" id="PTHR46072">
    <property type="entry name" value="AMIDASE-RELATED-RELATED"/>
    <property type="match status" value="1"/>
</dbReference>
<gene>
    <name evidence="8" type="ORF">K461DRAFT_306889</name>
</gene>
<dbReference type="SUPFAM" id="SSF75304">
    <property type="entry name" value="Amidase signature (AS) enzymes"/>
    <property type="match status" value="1"/>
</dbReference>
<comment type="similarity">
    <text evidence="2">Belongs to the amidase family.</text>
</comment>
<dbReference type="Gene3D" id="3.90.1300.10">
    <property type="entry name" value="Amidase signature (AS) domain"/>
    <property type="match status" value="1"/>
</dbReference>
<dbReference type="InterPro" id="IPR036928">
    <property type="entry name" value="AS_sf"/>
</dbReference>
<evidence type="ECO:0000256" key="5">
    <source>
        <dbReference type="PIRSR" id="PIRSR001221-1"/>
    </source>
</evidence>
<dbReference type="InterPro" id="IPR023631">
    <property type="entry name" value="Amidase_dom"/>
</dbReference>
<evidence type="ECO:0000256" key="3">
    <source>
        <dbReference type="ARBA" id="ARBA00012922"/>
    </source>
</evidence>
<sequence>MTRNYLSIAQAKQEQRSLRIPREWRLDSSLIKGRSPLDVPKSSGLFTDRELEITTTYDAVDLVSLMAKGAFTAEEVTIAFCKRAAIAQQVVNCLTEIFFGEAIQRARELDLERQSKPGGSLRPLHGLPISLKDSFKIPGYDSTIGLICFADQPETVYSDLPRMLLDLGAEVLYCKTQVPMTMMTADSDNNVFGRTLNPVKMNLTAGGSSGGEGALIAMRGSVLGIGTDIAGSIRIPSLCNGIYGFRPSVGTVPYSGQKSPAAPGTDGVAPVAGPLATSLRSCTFLLEKLIEAKPWRYDVSCHHLPLWSLPAAHEKKQLRIGIVHNDGVFTPWPPVRRTMLESAAKLRSAGFDVIDLEMPDISEIVSVTYRMFSIDGCKYVQNLINDGKEPQVESVKRTNLAEIPASTLEEYFALNAARTRLKKTFYNFWEDNELDAIIYPPAPTTATKFDDWCSISYTMVWNFLDYPALIIPTGKVNEQDERDDIRTAVHGKLDEHNYNLYTGSKDYHGAPLAVQIVGLHQEDNHLAYLATLIDNTLNDSNR</sequence>
<dbReference type="EMBL" id="ML996087">
    <property type="protein sequence ID" value="KAF2151556.1"/>
    <property type="molecule type" value="Genomic_DNA"/>
</dbReference>
<evidence type="ECO:0000259" key="7">
    <source>
        <dbReference type="Pfam" id="PF01425"/>
    </source>
</evidence>
<evidence type="ECO:0000256" key="4">
    <source>
        <dbReference type="ARBA" id="ARBA00022801"/>
    </source>
</evidence>
<reference evidence="8" key="1">
    <citation type="journal article" date="2020" name="Stud. Mycol.">
        <title>101 Dothideomycetes genomes: a test case for predicting lifestyles and emergence of pathogens.</title>
        <authorList>
            <person name="Haridas S."/>
            <person name="Albert R."/>
            <person name="Binder M."/>
            <person name="Bloem J."/>
            <person name="Labutti K."/>
            <person name="Salamov A."/>
            <person name="Andreopoulos B."/>
            <person name="Baker S."/>
            <person name="Barry K."/>
            <person name="Bills G."/>
            <person name="Bluhm B."/>
            <person name="Cannon C."/>
            <person name="Castanera R."/>
            <person name="Culley D."/>
            <person name="Daum C."/>
            <person name="Ezra D."/>
            <person name="Gonzalez J."/>
            <person name="Henrissat B."/>
            <person name="Kuo A."/>
            <person name="Liang C."/>
            <person name="Lipzen A."/>
            <person name="Lutzoni F."/>
            <person name="Magnuson J."/>
            <person name="Mondo S."/>
            <person name="Nolan M."/>
            <person name="Ohm R."/>
            <person name="Pangilinan J."/>
            <person name="Park H.-J."/>
            <person name="Ramirez L."/>
            <person name="Alfaro M."/>
            <person name="Sun H."/>
            <person name="Tritt A."/>
            <person name="Yoshinaga Y."/>
            <person name="Zwiers L.-H."/>
            <person name="Turgeon B."/>
            <person name="Goodwin S."/>
            <person name="Spatafora J."/>
            <person name="Crous P."/>
            <person name="Grigoriev I."/>
        </authorList>
    </citation>
    <scope>NUCLEOTIDE SEQUENCE</scope>
    <source>
        <strain evidence="8">CBS 260.36</strain>
    </source>
</reference>
<name>A0A9P4MLA7_9PEZI</name>
<evidence type="ECO:0000313" key="8">
    <source>
        <dbReference type="EMBL" id="KAF2151556.1"/>
    </source>
</evidence>
<feature type="domain" description="Amidase" evidence="7">
    <location>
        <begin position="75"/>
        <end position="526"/>
    </location>
</feature>
<comment type="catalytic activity">
    <reaction evidence="1">
        <text>a monocarboxylic acid amide + H2O = a monocarboxylate + NH4(+)</text>
        <dbReference type="Rhea" id="RHEA:12020"/>
        <dbReference type="ChEBI" id="CHEBI:15377"/>
        <dbReference type="ChEBI" id="CHEBI:28938"/>
        <dbReference type="ChEBI" id="CHEBI:35757"/>
        <dbReference type="ChEBI" id="CHEBI:83628"/>
        <dbReference type="EC" id="3.5.1.4"/>
    </reaction>
</comment>
<dbReference type="InterPro" id="IPR020556">
    <property type="entry name" value="Amidase_CS"/>
</dbReference>
<dbReference type="GO" id="GO:0004040">
    <property type="term" value="F:amidase activity"/>
    <property type="evidence" value="ECO:0007669"/>
    <property type="project" value="UniProtKB-EC"/>
</dbReference>
<accession>A0A9P4MLA7</accession>
<keyword evidence="4" id="KW-0378">Hydrolase</keyword>
<dbReference type="Proteomes" id="UP000799439">
    <property type="component" value="Unassembled WGS sequence"/>
</dbReference>
<dbReference type="EC" id="3.5.1.4" evidence="3"/>
<organism evidence="8 9">
    <name type="scientific">Myriangium duriaei CBS 260.36</name>
    <dbReference type="NCBI Taxonomy" id="1168546"/>
    <lineage>
        <taxon>Eukaryota</taxon>
        <taxon>Fungi</taxon>
        <taxon>Dikarya</taxon>
        <taxon>Ascomycota</taxon>
        <taxon>Pezizomycotina</taxon>
        <taxon>Dothideomycetes</taxon>
        <taxon>Dothideomycetidae</taxon>
        <taxon>Myriangiales</taxon>
        <taxon>Myriangiaceae</taxon>
        <taxon>Myriangium</taxon>
    </lineage>
</organism>
<dbReference type="PROSITE" id="PS00571">
    <property type="entry name" value="AMIDASES"/>
    <property type="match status" value="1"/>
</dbReference>
<dbReference type="OrthoDB" id="6428749at2759"/>
<proteinExistence type="inferred from homology"/>
<feature type="binding site" evidence="6">
    <location>
        <position position="208"/>
    </location>
    <ligand>
        <name>substrate</name>
    </ligand>
</feature>
<feature type="active site" description="Charge relay system" evidence="5">
    <location>
        <position position="132"/>
    </location>
</feature>
<dbReference type="Pfam" id="PF01425">
    <property type="entry name" value="Amidase"/>
    <property type="match status" value="1"/>
</dbReference>
<feature type="active site" description="Acyl-ester intermediate" evidence="5">
    <location>
        <position position="232"/>
    </location>
</feature>
<evidence type="ECO:0000313" key="9">
    <source>
        <dbReference type="Proteomes" id="UP000799439"/>
    </source>
</evidence>
<feature type="active site" description="Charge relay system" evidence="5">
    <location>
        <position position="208"/>
    </location>
</feature>
<evidence type="ECO:0000256" key="1">
    <source>
        <dbReference type="ARBA" id="ARBA00001311"/>
    </source>
</evidence>
<dbReference type="AlphaFoldDB" id="A0A9P4MLA7"/>
<feature type="binding site" evidence="6">
    <location>
        <begin position="229"/>
        <end position="232"/>
    </location>
    <ligand>
        <name>substrate</name>
    </ligand>
</feature>